<dbReference type="Proteomes" id="UP000886595">
    <property type="component" value="Unassembled WGS sequence"/>
</dbReference>
<keyword evidence="1" id="KW-0238">DNA-binding</keyword>
<feature type="domain" description="Iron-related transcription factor 3 bHLH" evidence="4">
    <location>
        <begin position="143"/>
        <end position="186"/>
    </location>
</feature>
<organism evidence="5 6">
    <name type="scientific">Brassica carinata</name>
    <name type="common">Ethiopian mustard</name>
    <name type="synonym">Abyssinian cabbage</name>
    <dbReference type="NCBI Taxonomy" id="52824"/>
    <lineage>
        <taxon>Eukaryota</taxon>
        <taxon>Viridiplantae</taxon>
        <taxon>Streptophyta</taxon>
        <taxon>Embryophyta</taxon>
        <taxon>Tracheophyta</taxon>
        <taxon>Spermatophyta</taxon>
        <taxon>Magnoliopsida</taxon>
        <taxon>eudicotyledons</taxon>
        <taxon>Gunneridae</taxon>
        <taxon>Pentapetalae</taxon>
        <taxon>rosids</taxon>
        <taxon>malvids</taxon>
        <taxon>Brassicales</taxon>
        <taxon>Brassicaceae</taxon>
        <taxon>Brassiceae</taxon>
        <taxon>Brassica</taxon>
    </lineage>
</organism>
<dbReference type="InterPro" id="IPR044579">
    <property type="entry name" value="bHLH11/121"/>
</dbReference>
<feature type="coiled-coil region" evidence="3">
    <location>
        <begin position="157"/>
        <end position="184"/>
    </location>
</feature>
<dbReference type="EMBL" id="JAAMPC010000013">
    <property type="protein sequence ID" value="KAG2271310.1"/>
    <property type="molecule type" value="Genomic_DNA"/>
</dbReference>
<dbReference type="GO" id="GO:0006879">
    <property type="term" value="P:intracellular iron ion homeostasis"/>
    <property type="evidence" value="ECO:0007669"/>
    <property type="project" value="InterPro"/>
</dbReference>
<dbReference type="GO" id="GO:0003677">
    <property type="term" value="F:DNA binding"/>
    <property type="evidence" value="ECO:0007669"/>
    <property type="project" value="UniProtKB-KW"/>
</dbReference>
<dbReference type="OrthoDB" id="10399080at2759"/>
<reference evidence="5 6" key="1">
    <citation type="submission" date="2020-02" db="EMBL/GenBank/DDBJ databases">
        <authorList>
            <person name="Ma Q."/>
            <person name="Huang Y."/>
            <person name="Song X."/>
            <person name="Pei D."/>
        </authorList>
    </citation>
    <scope>NUCLEOTIDE SEQUENCE [LARGE SCALE GENOMIC DNA]</scope>
    <source>
        <strain evidence="5">Sxm20200214</strain>
        <tissue evidence="5">Leaf</tissue>
    </source>
</reference>
<accession>A0A8X7QJ66</accession>
<evidence type="ECO:0000259" key="4">
    <source>
        <dbReference type="Pfam" id="PF23177"/>
    </source>
</evidence>
<evidence type="ECO:0000256" key="1">
    <source>
        <dbReference type="ARBA" id="ARBA00023125"/>
    </source>
</evidence>
<protein>
    <recommendedName>
        <fullName evidence="4">Iron-related transcription factor 3 bHLH domain-containing protein</fullName>
    </recommendedName>
</protein>
<dbReference type="PANTHER" id="PTHR47001:SF3">
    <property type="entry name" value="TRANSCRIPTION FACTOR BHLH121"/>
    <property type="match status" value="1"/>
</dbReference>
<keyword evidence="3" id="KW-0175">Coiled coil</keyword>
<dbReference type="GO" id="GO:0003700">
    <property type="term" value="F:DNA-binding transcription factor activity"/>
    <property type="evidence" value="ECO:0007669"/>
    <property type="project" value="InterPro"/>
</dbReference>
<dbReference type="AlphaFoldDB" id="A0A8X7QJ66"/>
<dbReference type="PANTHER" id="PTHR47001">
    <property type="entry name" value="TRANSCRIPTION FACTOR BHLH121"/>
    <property type="match status" value="1"/>
</dbReference>
<dbReference type="InterPro" id="IPR057075">
    <property type="entry name" value="bHLH_IRO3"/>
</dbReference>
<gene>
    <name evidence="5" type="ORF">Bca52824_065865</name>
</gene>
<proteinExistence type="predicted"/>
<evidence type="ECO:0000256" key="2">
    <source>
        <dbReference type="ARBA" id="ARBA00023242"/>
    </source>
</evidence>
<dbReference type="Pfam" id="PF23177">
    <property type="entry name" value="bHLH_IRO3"/>
    <property type="match status" value="1"/>
</dbReference>
<name>A0A8X7QJ66_BRACI</name>
<comment type="caution">
    <text evidence="5">The sequence shown here is derived from an EMBL/GenBank/DDBJ whole genome shotgun (WGS) entry which is preliminary data.</text>
</comment>
<evidence type="ECO:0000313" key="5">
    <source>
        <dbReference type="EMBL" id="KAG2271310.1"/>
    </source>
</evidence>
<evidence type="ECO:0000313" key="6">
    <source>
        <dbReference type="Proteomes" id="UP000886595"/>
    </source>
</evidence>
<keyword evidence="6" id="KW-1185">Reference proteome</keyword>
<sequence>MKEIMAVSPDQSMCSFSGNHPFYLGNLDGDQVEKFWKRFAGLSEIMEIMEIPVLKGEIVLPTKKNKLKVLVKGRRNDENFVMLKLSFLVVTGIARPSGSDKLYTATKVETLRIWDCASGQVSICLPLRVHSIVWLFFNGYLSLFDPERPKNDKATILTDTVQLLKELTSEVNKLKSEYSALADESRETKVNVSVGSCNGVMMAPPPSSPYPMPMAMPPGSMPMHPSMPSYTSEKAEDSNDVATQLEFKTPGSTSDKSEVNKTVCCIGHIIAKAREDEEISEI</sequence>
<keyword evidence="2" id="KW-0539">Nucleus</keyword>
<evidence type="ECO:0000256" key="3">
    <source>
        <dbReference type="SAM" id="Coils"/>
    </source>
</evidence>